<keyword evidence="3" id="KW-0050">Antiport</keyword>
<keyword evidence="6 10" id="KW-1133">Transmembrane helix</keyword>
<dbReference type="GO" id="GO:0015297">
    <property type="term" value="F:antiporter activity"/>
    <property type="evidence" value="ECO:0007669"/>
    <property type="project" value="UniProtKB-KW"/>
</dbReference>
<dbReference type="InterPro" id="IPR004770">
    <property type="entry name" value="Na/H_antiport_NhaC"/>
</dbReference>
<feature type="transmembrane region" description="Helical" evidence="10">
    <location>
        <begin position="275"/>
        <end position="293"/>
    </location>
</feature>
<dbReference type="Pfam" id="PF03553">
    <property type="entry name" value="Na_H_antiporter"/>
    <property type="match status" value="2"/>
</dbReference>
<evidence type="ECO:0000259" key="11">
    <source>
        <dbReference type="Pfam" id="PF03553"/>
    </source>
</evidence>
<feature type="transmembrane region" description="Helical" evidence="10">
    <location>
        <begin position="367"/>
        <end position="400"/>
    </location>
</feature>
<keyword evidence="4" id="KW-1003">Cell membrane</keyword>
<dbReference type="GO" id="GO:0005886">
    <property type="term" value="C:plasma membrane"/>
    <property type="evidence" value="ECO:0007669"/>
    <property type="project" value="UniProtKB-SubCell"/>
</dbReference>
<feature type="transmembrane region" description="Helical" evidence="10">
    <location>
        <begin position="249"/>
        <end position="268"/>
    </location>
</feature>
<evidence type="ECO:0000256" key="4">
    <source>
        <dbReference type="ARBA" id="ARBA00022475"/>
    </source>
</evidence>
<evidence type="ECO:0000256" key="9">
    <source>
        <dbReference type="SAM" id="MobiDB-lite"/>
    </source>
</evidence>
<dbReference type="PATRIC" id="fig|408015.6.peg.616"/>
<evidence type="ECO:0000256" key="10">
    <source>
        <dbReference type="SAM" id="Phobius"/>
    </source>
</evidence>
<dbReference type="KEGG" id="sxi:SXIM_05870"/>
<dbReference type="InterPro" id="IPR052180">
    <property type="entry name" value="NhaC_Na-H+_Antiporter"/>
</dbReference>
<evidence type="ECO:0000313" key="13">
    <source>
        <dbReference type="Proteomes" id="UP000034034"/>
    </source>
</evidence>
<reference evidence="12" key="1">
    <citation type="submission" date="2019-08" db="EMBL/GenBank/DDBJ databases">
        <title>Complete genome sequence of a mangrove-derived Streptomyces xiamenensis.</title>
        <authorList>
            <person name="Xu J."/>
        </authorList>
    </citation>
    <scope>NUCLEOTIDE SEQUENCE</scope>
    <source>
        <strain evidence="12">318</strain>
    </source>
</reference>
<evidence type="ECO:0000256" key="6">
    <source>
        <dbReference type="ARBA" id="ARBA00022989"/>
    </source>
</evidence>
<dbReference type="NCBIfam" id="TIGR00931">
    <property type="entry name" value="antiport_nhaC"/>
    <property type="match status" value="1"/>
</dbReference>
<dbReference type="STRING" id="408015.SXIM_05870"/>
<keyword evidence="2" id="KW-0813">Transport</keyword>
<feature type="transmembrane region" description="Helical" evidence="10">
    <location>
        <begin position="206"/>
        <end position="229"/>
    </location>
</feature>
<proteinExistence type="inferred from homology"/>
<keyword evidence="13" id="KW-1185">Reference proteome</keyword>
<feature type="region of interest" description="Disordered" evidence="9">
    <location>
        <begin position="473"/>
        <end position="500"/>
    </location>
</feature>
<dbReference type="PANTHER" id="PTHR33451">
    <property type="entry name" value="MALATE-2H(+)/NA(+)-LACTATE ANTIPORTER"/>
    <property type="match status" value="1"/>
</dbReference>
<keyword evidence="7 10" id="KW-0472">Membrane</keyword>
<dbReference type="HOGENOM" id="CLU_033405_1_0_11"/>
<dbReference type="AlphaFoldDB" id="A0A0F7CMY5"/>
<dbReference type="InterPro" id="IPR018461">
    <property type="entry name" value="Na/H_Antiport_NhaC-like_C"/>
</dbReference>
<protein>
    <submittedName>
        <fullName evidence="12">Na+ h+ antiporter</fullName>
    </submittedName>
</protein>
<feature type="transmembrane region" description="Helical" evidence="10">
    <location>
        <begin position="24"/>
        <end position="45"/>
    </location>
</feature>
<organism evidence="12 13">
    <name type="scientific">Streptomyces xiamenensis</name>
    <dbReference type="NCBI Taxonomy" id="408015"/>
    <lineage>
        <taxon>Bacteria</taxon>
        <taxon>Bacillati</taxon>
        <taxon>Actinomycetota</taxon>
        <taxon>Actinomycetes</taxon>
        <taxon>Kitasatosporales</taxon>
        <taxon>Streptomycetaceae</taxon>
        <taxon>Streptomyces</taxon>
    </lineage>
</organism>
<feature type="transmembrane region" description="Helical" evidence="10">
    <location>
        <begin position="327"/>
        <end position="355"/>
    </location>
</feature>
<evidence type="ECO:0000256" key="8">
    <source>
        <dbReference type="ARBA" id="ARBA00038435"/>
    </source>
</evidence>
<dbReference type="Proteomes" id="UP000034034">
    <property type="component" value="Chromosome"/>
</dbReference>
<feature type="transmembrane region" description="Helical" evidence="10">
    <location>
        <begin position="123"/>
        <end position="146"/>
    </location>
</feature>
<evidence type="ECO:0000313" key="12">
    <source>
        <dbReference type="EMBL" id="AKG41971.1"/>
    </source>
</evidence>
<dbReference type="EMBL" id="CP009922">
    <property type="protein sequence ID" value="AKG41971.1"/>
    <property type="molecule type" value="Genomic_DNA"/>
</dbReference>
<sequence>MVPLMSTQTSGEPATAATAKEPGFAYAAGSVLIVVAILLVGSLGFDADIQLLLFISMVALVPLVMRLGYSFDDAENFAFRAIRSVLGLIMILMAVGALIGSWAESGTIPALVHLGLSVLSPQLFLPTTLLLCILASMATGTSWGTIGTVGVAMMGVGEGMGYPVAMTAGAIVCGAYFGDKMSPFSDSTNLNAALVGTDLTRHIRHLTWTTVPTILLCGGIFTVLGFTTSHGRGSVAEAEAINAALSENFSLGLPAFLPIVVVLVLLLMRKPAWPSIFVGALAGALVAVLYQGASVSDTLSVLYNGFVMETGTATVDSLVSGGGVMSMMGMVALFLFAIGMAGLLTGSGMLLALITPTLRWITTPRRLMVTSIFLVPALVALGGSFSFAAVMSGSLLLPLYHKFGLDPRNLSRILEDSGTANDPVFPWSSGGVFVAGVLGVSTLTYLPFYFFVFLSMAFSLLYAITGWKVPRAERSGEREPDGEAGEGPVSAPHAPAASTR</sequence>
<feature type="transmembrane region" description="Helical" evidence="10">
    <location>
        <begin position="51"/>
        <end position="69"/>
    </location>
</feature>
<evidence type="ECO:0000256" key="7">
    <source>
        <dbReference type="ARBA" id="ARBA00023136"/>
    </source>
</evidence>
<name>A0A0F7CMY5_9ACTN</name>
<accession>A0A0F7CMY5</accession>
<feature type="domain" description="Na+/H+ antiporter NhaC-like C-terminal" evidence="11">
    <location>
        <begin position="174"/>
        <end position="467"/>
    </location>
</feature>
<feature type="transmembrane region" description="Helical" evidence="10">
    <location>
        <begin position="81"/>
        <end position="103"/>
    </location>
</feature>
<feature type="domain" description="Na+/H+ antiporter NhaC-like C-terminal" evidence="11">
    <location>
        <begin position="30"/>
        <end position="171"/>
    </location>
</feature>
<keyword evidence="5 10" id="KW-0812">Transmembrane</keyword>
<gene>
    <name evidence="12" type="ORF">SXIM_05870</name>
</gene>
<evidence type="ECO:0000256" key="2">
    <source>
        <dbReference type="ARBA" id="ARBA00022448"/>
    </source>
</evidence>
<comment type="subcellular location">
    <subcellularLocation>
        <location evidence="1">Cell membrane</location>
        <topology evidence="1">Multi-pass membrane protein</topology>
    </subcellularLocation>
</comment>
<evidence type="ECO:0000256" key="1">
    <source>
        <dbReference type="ARBA" id="ARBA00004651"/>
    </source>
</evidence>
<comment type="similarity">
    <text evidence="8">Belongs to the NhaC Na(+)/H(+) (TC 2.A.35) antiporter family.</text>
</comment>
<evidence type="ECO:0000256" key="3">
    <source>
        <dbReference type="ARBA" id="ARBA00022449"/>
    </source>
</evidence>
<evidence type="ECO:0000256" key="5">
    <source>
        <dbReference type="ARBA" id="ARBA00022692"/>
    </source>
</evidence>
<dbReference type="PANTHER" id="PTHR33451:SF3">
    <property type="entry name" value="MALATE-2H(+)_NA(+)-LACTATE ANTIPORTER"/>
    <property type="match status" value="1"/>
</dbReference>